<evidence type="ECO:0000313" key="6">
    <source>
        <dbReference type="Proteomes" id="UP000036987"/>
    </source>
</evidence>
<dbReference type="EMBL" id="LFYR01000980">
    <property type="protein sequence ID" value="KMZ66407.1"/>
    <property type="molecule type" value="Genomic_DNA"/>
</dbReference>
<evidence type="ECO:0000313" key="5">
    <source>
        <dbReference type="EMBL" id="KMZ66407.1"/>
    </source>
</evidence>
<feature type="signal peptide" evidence="4">
    <location>
        <begin position="1"/>
        <end position="24"/>
    </location>
</feature>
<reference evidence="6" key="1">
    <citation type="journal article" date="2016" name="Nature">
        <title>The genome of the seagrass Zostera marina reveals angiosperm adaptation to the sea.</title>
        <authorList>
            <person name="Olsen J.L."/>
            <person name="Rouze P."/>
            <person name="Verhelst B."/>
            <person name="Lin Y.-C."/>
            <person name="Bayer T."/>
            <person name="Collen J."/>
            <person name="Dattolo E."/>
            <person name="De Paoli E."/>
            <person name="Dittami S."/>
            <person name="Maumus F."/>
            <person name="Michel G."/>
            <person name="Kersting A."/>
            <person name="Lauritano C."/>
            <person name="Lohaus R."/>
            <person name="Toepel M."/>
            <person name="Tonon T."/>
            <person name="Vanneste K."/>
            <person name="Amirebrahimi M."/>
            <person name="Brakel J."/>
            <person name="Bostroem C."/>
            <person name="Chovatia M."/>
            <person name="Grimwood J."/>
            <person name="Jenkins J.W."/>
            <person name="Jueterbock A."/>
            <person name="Mraz A."/>
            <person name="Stam W.T."/>
            <person name="Tice H."/>
            <person name="Bornberg-Bauer E."/>
            <person name="Green P.J."/>
            <person name="Pearson G.A."/>
            <person name="Procaccini G."/>
            <person name="Duarte C.M."/>
            <person name="Schmutz J."/>
            <person name="Reusch T.B.H."/>
            <person name="Van de Peer Y."/>
        </authorList>
    </citation>
    <scope>NUCLEOTIDE SEQUENCE [LARGE SCALE GENOMIC DNA]</scope>
    <source>
        <strain evidence="6">cv. Finnish</strain>
    </source>
</reference>
<comment type="caution">
    <text evidence="5">The sequence shown here is derived from an EMBL/GenBank/DDBJ whole genome shotgun (WGS) entry which is preliminary data.</text>
</comment>
<organism evidence="5 6">
    <name type="scientific">Zostera marina</name>
    <name type="common">Eelgrass</name>
    <dbReference type="NCBI Taxonomy" id="29655"/>
    <lineage>
        <taxon>Eukaryota</taxon>
        <taxon>Viridiplantae</taxon>
        <taxon>Streptophyta</taxon>
        <taxon>Embryophyta</taxon>
        <taxon>Tracheophyta</taxon>
        <taxon>Spermatophyta</taxon>
        <taxon>Magnoliopsida</taxon>
        <taxon>Liliopsida</taxon>
        <taxon>Zosteraceae</taxon>
        <taxon>Zostera</taxon>
    </lineage>
</organism>
<evidence type="ECO:0000256" key="2">
    <source>
        <dbReference type="ARBA" id="ARBA00011738"/>
    </source>
</evidence>
<dbReference type="InterPro" id="IPR004265">
    <property type="entry name" value="Dirigent"/>
</dbReference>
<evidence type="ECO:0000256" key="1">
    <source>
        <dbReference type="ARBA" id="ARBA00010746"/>
    </source>
</evidence>
<dbReference type="OMA" id="EYHSERS"/>
<dbReference type="InterPro" id="IPR044859">
    <property type="entry name" value="Allene_oxi_cyc_Dirigent"/>
</dbReference>
<keyword evidence="6" id="KW-1185">Reference proteome</keyword>
<dbReference type="OrthoDB" id="644695at2759"/>
<dbReference type="GO" id="GO:0048046">
    <property type="term" value="C:apoplast"/>
    <property type="evidence" value="ECO:0007669"/>
    <property type="project" value="UniProtKB-SubCell"/>
</dbReference>
<name>A0A0K9PDS0_ZOSMR</name>
<comment type="subunit">
    <text evidence="2 4">Homodimer.</text>
</comment>
<comment type="function">
    <text evidence="4">Dirigent proteins impart stereoselectivity on the phenoxy radical-coupling reaction, yielding optically active lignans from two molecules of coniferyl alcohol in the biosynthesis of lignans, flavonolignans, and alkaloids and thus plays a central role in plant secondary metabolism.</text>
</comment>
<feature type="chain" id="PRO_5008191206" description="Dirigent protein" evidence="4">
    <location>
        <begin position="25"/>
        <end position="182"/>
    </location>
</feature>
<accession>A0A0K9PDS0</accession>
<keyword evidence="4" id="KW-0732">Signal</keyword>
<comment type="subcellular location">
    <subcellularLocation>
        <location evidence="4">Secreted</location>
        <location evidence="4">Extracellular space</location>
        <location evidence="4">Apoplast</location>
    </subcellularLocation>
</comment>
<sequence length="182" mass="19463">MSLSFSFFFLLVGVLVSLPAPAQAHGLGKEKVTHLHFYLHDVISGDKPTAVQIAQPNVTLGVQSATPFGTVFAINDPITSLPVINPTTIVGDAQGIYVSTGLEKLGLVMMVDFGFTHGKFNGSSFSVMSRNPVMEGTGREVAVVGGRGKFRFGRGSARLTTYYLNPANGDAIIEFNVTILHY</sequence>
<comment type="similarity">
    <text evidence="1 4">Belongs to the plant dirigent protein family.</text>
</comment>
<dbReference type="Proteomes" id="UP000036987">
    <property type="component" value="Unassembled WGS sequence"/>
</dbReference>
<proteinExistence type="inferred from homology"/>
<protein>
    <recommendedName>
        <fullName evidence="4">Dirigent protein</fullName>
    </recommendedName>
</protein>
<evidence type="ECO:0000256" key="4">
    <source>
        <dbReference type="RuleBase" id="RU363099"/>
    </source>
</evidence>
<dbReference type="Gene3D" id="2.40.480.10">
    <property type="entry name" value="Allene oxide cyclase-like"/>
    <property type="match status" value="1"/>
</dbReference>
<dbReference type="PANTHER" id="PTHR21495">
    <property type="entry name" value="NUCLEOPORIN-RELATED"/>
    <property type="match status" value="1"/>
</dbReference>
<gene>
    <name evidence="5" type="ORF">ZOSMA_29G00560</name>
</gene>
<dbReference type="AlphaFoldDB" id="A0A0K9PDS0"/>
<dbReference type="GO" id="GO:0009699">
    <property type="term" value="P:phenylpropanoid biosynthetic process"/>
    <property type="evidence" value="ECO:0007669"/>
    <property type="project" value="UniProtKB-ARBA"/>
</dbReference>
<keyword evidence="4" id="KW-0052">Apoplast</keyword>
<keyword evidence="3 4" id="KW-0964">Secreted</keyword>
<dbReference type="Pfam" id="PF03018">
    <property type="entry name" value="Dirigent"/>
    <property type="match status" value="1"/>
</dbReference>
<evidence type="ECO:0000256" key="3">
    <source>
        <dbReference type="ARBA" id="ARBA00022525"/>
    </source>
</evidence>